<keyword evidence="6" id="KW-1185">Reference proteome</keyword>
<evidence type="ECO:0000256" key="3">
    <source>
        <dbReference type="ARBA" id="ARBA00023125"/>
    </source>
</evidence>
<dbReference type="PIRSF" id="PIRSF019455">
    <property type="entry name" value="CopR_AtkY"/>
    <property type="match status" value="1"/>
</dbReference>
<dbReference type="InterPro" id="IPR036390">
    <property type="entry name" value="WH_DNA-bd_sf"/>
</dbReference>
<sequence>MEELTKTEERVMQILWKLKRAFVKDVIEQLPDPKPPYNTISSVIRLLEQKGFIDHKAYGKTYEYFPIVSKLAYKKFAFKNFLQNYFEDSYENVVSYIVQEEDIDEDQIQKLREIIETKKEE</sequence>
<dbReference type="InterPro" id="IPR005650">
    <property type="entry name" value="BlaI_family"/>
</dbReference>
<dbReference type="EMBL" id="JAUJEA010000020">
    <property type="protein sequence ID" value="MDN5205551.1"/>
    <property type="molecule type" value="Genomic_DNA"/>
</dbReference>
<evidence type="ECO:0000256" key="1">
    <source>
        <dbReference type="ARBA" id="ARBA00011046"/>
    </source>
</evidence>
<dbReference type="RefSeq" id="WP_346755572.1">
    <property type="nucleotide sequence ID" value="NZ_JAUJEA010000020.1"/>
</dbReference>
<comment type="similarity">
    <text evidence="1">Belongs to the BlaI transcriptional regulatory family.</text>
</comment>
<keyword evidence="2" id="KW-0805">Transcription regulation</keyword>
<evidence type="ECO:0000313" key="6">
    <source>
        <dbReference type="Proteomes" id="UP001172082"/>
    </source>
</evidence>
<comment type="caution">
    <text evidence="5">The sequence shown here is derived from an EMBL/GenBank/DDBJ whole genome shotgun (WGS) entry which is preliminary data.</text>
</comment>
<dbReference type="SUPFAM" id="SSF46785">
    <property type="entry name" value="Winged helix' DNA-binding domain"/>
    <property type="match status" value="1"/>
</dbReference>
<dbReference type="Gene3D" id="1.10.4040.10">
    <property type="entry name" value="Penicillinase repressor domain"/>
    <property type="match status" value="1"/>
</dbReference>
<keyword evidence="4" id="KW-0804">Transcription</keyword>
<proteinExistence type="inferred from homology"/>
<evidence type="ECO:0000256" key="4">
    <source>
        <dbReference type="ARBA" id="ARBA00023163"/>
    </source>
</evidence>
<evidence type="ECO:0000313" key="5">
    <source>
        <dbReference type="EMBL" id="MDN5205551.1"/>
    </source>
</evidence>
<protein>
    <submittedName>
        <fullName evidence="5">BlaI/MecI/CopY family transcriptional regulator</fullName>
    </submittedName>
</protein>
<keyword evidence="3" id="KW-0238">DNA-binding</keyword>
<accession>A0ABT8KXL6</accession>
<dbReference type="InterPro" id="IPR036388">
    <property type="entry name" value="WH-like_DNA-bd_sf"/>
</dbReference>
<dbReference type="Proteomes" id="UP001172082">
    <property type="component" value="Unassembled WGS sequence"/>
</dbReference>
<dbReference type="Pfam" id="PF03965">
    <property type="entry name" value="Penicillinase_R"/>
    <property type="match status" value="1"/>
</dbReference>
<organism evidence="5 6">
    <name type="scientific">Splendidivirga corallicola</name>
    <dbReference type="NCBI Taxonomy" id="3051826"/>
    <lineage>
        <taxon>Bacteria</taxon>
        <taxon>Pseudomonadati</taxon>
        <taxon>Bacteroidota</taxon>
        <taxon>Cytophagia</taxon>
        <taxon>Cytophagales</taxon>
        <taxon>Splendidivirgaceae</taxon>
        <taxon>Splendidivirga</taxon>
    </lineage>
</organism>
<name>A0ABT8KXL6_9BACT</name>
<reference evidence="5" key="1">
    <citation type="submission" date="2023-06" db="EMBL/GenBank/DDBJ databases">
        <title>Genomic of Parafulvivirga corallium.</title>
        <authorList>
            <person name="Wang G."/>
        </authorList>
    </citation>
    <scope>NUCLEOTIDE SEQUENCE</scope>
    <source>
        <strain evidence="5">BMA10</strain>
    </source>
</reference>
<dbReference type="Gene3D" id="1.10.10.10">
    <property type="entry name" value="Winged helix-like DNA-binding domain superfamily/Winged helix DNA-binding domain"/>
    <property type="match status" value="1"/>
</dbReference>
<evidence type="ECO:0000256" key="2">
    <source>
        <dbReference type="ARBA" id="ARBA00023015"/>
    </source>
</evidence>
<gene>
    <name evidence="5" type="ORF">QQ008_29475</name>
</gene>